<dbReference type="Proteomes" id="UP001056120">
    <property type="component" value="Linkage Group LG17"/>
</dbReference>
<reference evidence="1 2" key="2">
    <citation type="journal article" date="2022" name="Mol. Ecol. Resour.">
        <title>The genomes of chicory, endive, great burdock and yacon provide insights into Asteraceae paleo-polyploidization history and plant inulin production.</title>
        <authorList>
            <person name="Fan W."/>
            <person name="Wang S."/>
            <person name="Wang H."/>
            <person name="Wang A."/>
            <person name="Jiang F."/>
            <person name="Liu H."/>
            <person name="Zhao H."/>
            <person name="Xu D."/>
            <person name="Zhang Y."/>
        </authorList>
    </citation>
    <scope>NUCLEOTIDE SEQUENCE [LARGE SCALE GENOMIC DNA]</scope>
    <source>
        <strain evidence="2">cv. Yunnan</strain>
        <tissue evidence="1">Leaves</tissue>
    </source>
</reference>
<name>A0ACB9EV44_9ASTR</name>
<accession>A0ACB9EV44</accession>
<protein>
    <submittedName>
        <fullName evidence="1">Uncharacterized protein</fullName>
    </submittedName>
</protein>
<reference evidence="2" key="1">
    <citation type="journal article" date="2022" name="Mol. Ecol. Resour.">
        <title>The genomes of chicory, endive, great burdock and yacon provide insights into Asteraceae palaeo-polyploidization history and plant inulin production.</title>
        <authorList>
            <person name="Fan W."/>
            <person name="Wang S."/>
            <person name="Wang H."/>
            <person name="Wang A."/>
            <person name="Jiang F."/>
            <person name="Liu H."/>
            <person name="Zhao H."/>
            <person name="Xu D."/>
            <person name="Zhang Y."/>
        </authorList>
    </citation>
    <scope>NUCLEOTIDE SEQUENCE [LARGE SCALE GENOMIC DNA]</scope>
    <source>
        <strain evidence="2">cv. Yunnan</strain>
    </source>
</reference>
<gene>
    <name evidence="1" type="ORF">L1987_52736</name>
</gene>
<evidence type="ECO:0000313" key="1">
    <source>
        <dbReference type="EMBL" id="KAI3762311.1"/>
    </source>
</evidence>
<keyword evidence="2" id="KW-1185">Reference proteome</keyword>
<organism evidence="1 2">
    <name type="scientific">Smallanthus sonchifolius</name>
    <dbReference type="NCBI Taxonomy" id="185202"/>
    <lineage>
        <taxon>Eukaryota</taxon>
        <taxon>Viridiplantae</taxon>
        <taxon>Streptophyta</taxon>
        <taxon>Embryophyta</taxon>
        <taxon>Tracheophyta</taxon>
        <taxon>Spermatophyta</taxon>
        <taxon>Magnoliopsida</taxon>
        <taxon>eudicotyledons</taxon>
        <taxon>Gunneridae</taxon>
        <taxon>Pentapetalae</taxon>
        <taxon>asterids</taxon>
        <taxon>campanulids</taxon>
        <taxon>Asterales</taxon>
        <taxon>Asteraceae</taxon>
        <taxon>Asteroideae</taxon>
        <taxon>Heliantheae alliance</taxon>
        <taxon>Millerieae</taxon>
        <taxon>Smallanthus</taxon>
    </lineage>
</organism>
<comment type="caution">
    <text evidence="1">The sequence shown here is derived from an EMBL/GenBank/DDBJ whole genome shotgun (WGS) entry which is preliminary data.</text>
</comment>
<evidence type="ECO:0000313" key="2">
    <source>
        <dbReference type="Proteomes" id="UP001056120"/>
    </source>
</evidence>
<sequence>MIHQTTCPKHSEQNGVVERKNRILLEMTRAIMLESKVPKSYWPEALATSVYLLNRLPTRALNLKTPLDTLSTFTKIPPPLTLQPRVFGCSVFPHIPKSDRSKLDPCAEKCVFLGYGVNQKGYRCYSPQRKHMITTMNYDFLETEFFYESQHSGQGEKEHEHVDSLSWLRWVPLTESPHTSTTEESPASSDSATTQESPDLMFQVSDSQNSKTIELEPISATNNENQEGTSEQGEIPSEPVSQGQAEQHGNSEAASGTYTLPPRINRGVPPKRYSPEREPKRSKYPMANIAVGNLSKNAKAFVASLYAERIPDTVKEALETKTWREAMEAEMKALEKNNTWEKCDLPLGKKTVGCRWVFSIKYKPDGTIERYKARLVAKGYTQAYGIDYSETFSPVAKIDTIRVLFSIAANKGWPLHQFDVKNAFLHGDLKEEVYMSAPPGFAENFKGKEVCLLKKSLYGLKQSPRAWFGKFTLAMRDYGYKQSNADHTLFLKQKDGRVTCLIIYVDDMIITRDDEEEMKQLKRKLFSKFEMKDLGNLKYFLGIEVLRSNQGIFICQKKYILDLLTETGLVDCKPVDTPMIVNHKLHMEPNGELADKERYQRLVGKLIYLSHTRPDIAYVVGAVSQFMHQPQVAHMEAVQRILKYLKGTTGHGVLFKSHGHLKVEVYTDADWAGDKGNRRSTSGYFSLVGGNLVTWRSKKQKVVALSSAEAEFRGIARGLGEVLWLRKLLTDIGFSSKEASKVMCDNTAAIQISKNPVQHDRTKHVEVDRHFIKEKLEAGIVELPFVPSKEQLADILTKAVNGNDFNRCLSKLSIGNPTTQLEGEC</sequence>
<proteinExistence type="predicted"/>
<dbReference type="EMBL" id="CM042034">
    <property type="protein sequence ID" value="KAI3762311.1"/>
    <property type="molecule type" value="Genomic_DNA"/>
</dbReference>